<gene>
    <name evidence="1" type="ORF">AAG747_13040</name>
</gene>
<dbReference type="Gene3D" id="2.40.10.10">
    <property type="entry name" value="Trypsin-like serine proteases"/>
    <property type="match status" value="1"/>
</dbReference>
<accession>A0AAW9SAR4</accession>
<dbReference type="InterPro" id="IPR043504">
    <property type="entry name" value="Peptidase_S1_PA_chymotrypsin"/>
</dbReference>
<dbReference type="EMBL" id="JBDKWZ010000006">
    <property type="protein sequence ID" value="MEN7548840.1"/>
    <property type="molecule type" value="Genomic_DNA"/>
</dbReference>
<dbReference type="Proteomes" id="UP001403385">
    <property type="component" value="Unassembled WGS sequence"/>
</dbReference>
<dbReference type="AlphaFoldDB" id="A0AAW9SAR4"/>
<evidence type="ECO:0000313" key="1">
    <source>
        <dbReference type="EMBL" id="MEN7548840.1"/>
    </source>
</evidence>
<organism evidence="1 2">
    <name type="scientific">Rapidithrix thailandica</name>
    <dbReference type="NCBI Taxonomy" id="413964"/>
    <lineage>
        <taxon>Bacteria</taxon>
        <taxon>Pseudomonadati</taxon>
        <taxon>Bacteroidota</taxon>
        <taxon>Cytophagia</taxon>
        <taxon>Cytophagales</taxon>
        <taxon>Flammeovirgaceae</taxon>
        <taxon>Rapidithrix</taxon>
    </lineage>
</organism>
<name>A0AAW9SAR4_9BACT</name>
<reference evidence="1 2" key="1">
    <citation type="submission" date="2024-04" db="EMBL/GenBank/DDBJ databases">
        <title>Novel genus in family Flammeovirgaceae.</title>
        <authorList>
            <person name="Nguyen T.H."/>
            <person name="Vuong T.Q."/>
            <person name="Le H."/>
            <person name="Kim S.-G."/>
        </authorList>
    </citation>
    <scope>NUCLEOTIDE SEQUENCE [LARGE SCALE GENOMIC DNA]</scope>
    <source>
        <strain evidence="1 2">JCM 23209</strain>
    </source>
</reference>
<evidence type="ECO:0000313" key="2">
    <source>
        <dbReference type="Proteomes" id="UP001403385"/>
    </source>
</evidence>
<dbReference type="SUPFAM" id="SSF50494">
    <property type="entry name" value="Trypsin-like serine proteases"/>
    <property type="match status" value="1"/>
</dbReference>
<proteinExistence type="predicted"/>
<protein>
    <submittedName>
        <fullName evidence="1">Uncharacterized protein</fullName>
    </submittedName>
</protein>
<sequence length="883" mass="96059">MKDFSKVLSIKNRVESSMLQMDGVHGISIGEEKIDGKGTGNFAIYLHVHPHMKGLVNLPNEVDNVKVIISYEEQLGPLTKVGFELGGSEDTSKYRPLRGGCQLQIKTGLTEHFGTLGCLVRDNKNGGKVIALSNQHVIRNEGQKVGQPKVCCGDEIGSTIRSVLSANVDGAVCSIGNTSYEATIIKIGKVNGSYTVTPTDILGGGYPVKKYGRTTKLSSGRITRLNFSGTRNDNWNFTNQLYIDGQFADSGDSGSAIVDDNGNVVGLLWGTGKNKQFASGSPIAQVMSELNISVLTASEAPALPEEERFVLNQTELLKKLEQETLKHPLAAYIYNLVTLHRSEVTQLINQNKKVATVWHRNNGPMILNQAIKFVQTREVVFSDLITEQGGRESIINISNSLQEFGSEELRVAIQKMEPYVYGFMEMTYSEILEELKAKTDFGNIPQPIPLSKITAPESGEAVINEASLNYLSHKFFLANKEYFNLEQVVPLTIAGEDYQYLIELKVDKAPSIELSPKTTEKICELGLNKLGLPLEQRAKMLEQMDFTAPENNLNACLNNADFTIYDYAGEKKGKEIGRLKIDIEVLGALGATANSLHLLPIDGKVKANGNTDALATLLLKVLLGAIEDRFSDYPLPHLDLFLGFGAGIEGAEIKAKEVKAKIALDYNVTSSGISMDRLVSPLEEGTDARVSLAVPQSALNFVGQHIIDLPNFKKTEEASGAGFGVRVGVFAGVDQPSIHIGDDFATASTQLGAKASVGVQVFGQWLDIALTPGLVTLNLMVQLKTANDGKTIVIKFIPNFDSITIDWGLKLPFPFSLATSAIQGILAKMLVAIVKTFSSEFAGIEIPLYTLNDSYETLNADFNVKFDSFGFRNKKAIAKVAAS</sequence>
<comment type="caution">
    <text evidence="1">The sequence shown here is derived from an EMBL/GenBank/DDBJ whole genome shotgun (WGS) entry which is preliminary data.</text>
</comment>
<dbReference type="InterPro" id="IPR009003">
    <property type="entry name" value="Peptidase_S1_PA"/>
</dbReference>
<keyword evidence="2" id="KW-1185">Reference proteome</keyword>
<dbReference type="RefSeq" id="WP_346821616.1">
    <property type="nucleotide sequence ID" value="NZ_JBDKWZ010000006.1"/>
</dbReference>